<reference evidence="2" key="1">
    <citation type="journal article" date="2014" name="Int. J. Syst. Evol. Microbiol.">
        <title>Complete genome sequence of Corynebacterium casei LMG S-19264T (=DSM 44701T), isolated from a smear-ripened cheese.</title>
        <authorList>
            <consortium name="US DOE Joint Genome Institute (JGI-PGF)"/>
            <person name="Walter F."/>
            <person name="Albersmeier A."/>
            <person name="Kalinowski J."/>
            <person name="Ruckert C."/>
        </authorList>
    </citation>
    <scope>NUCLEOTIDE SEQUENCE</scope>
    <source>
        <strain evidence="2">JCM 4369</strain>
    </source>
</reference>
<keyword evidence="3" id="KW-1185">Reference proteome</keyword>
<dbReference type="EMBL" id="BMTD01000015">
    <property type="protein sequence ID" value="GGV13363.1"/>
    <property type="molecule type" value="Genomic_DNA"/>
</dbReference>
<feature type="transmembrane region" description="Helical" evidence="1">
    <location>
        <begin position="55"/>
        <end position="78"/>
    </location>
</feature>
<name>A0A918MDC3_9ACTN</name>
<evidence type="ECO:0000256" key="1">
    <source>
        <dbReference type="SAM" id="Phobius"/>
    </source>
</evidence>
<sequence length="81" mass="8618">MASLVGLPFLVLEYRWFRSEDGIGAFGGAFYWSVGLLALSWVLPHRRSLRTPRVLAAGAGLGCVLLPMLFALALGAALSGI</sequence>
<dbReference type="AlphaFoldDB" id="A0A918MDC3"/>
<proteinExistence type="predicted"/>
<protein>
    <submittedName>
        <fullName evidence="2">Uncharacterized protein</fullName>
    </submittedName>
</protein>
<keyword evidence="1" id="KW-0472">Membrane</keyword>
<reference evidence="2" key="2">
    <citation type="submission" date="2020-09" db="EMBL/GenBank/DDBJ databases">
        <authorList>
            <person name="Sun Q."/>
            <person name="Ohkuma M."/>
        </authorList>
    </citation>
    <scope>NUCLEOTIDE SEQUENCE</scope>
    <source>
        <strain evidence="2">JCM 4369</strain>
    </source>
</reference>
<evidence type="ECO:0000313" key="2">
    <source>
        <dbReference type="EMBL" id="GGV13363.1"/>
    </source>
</evidence>
<organism evidence="2 3">
    <name type="scientific">Streptomyces filipinensis</name>
    <dbReference type="NCBI Taxonomy" id="66887"/>
    <lineage>
        <taxon>Bacteria</taxon>
        <taxon>Bacillati</taxon>
        <taxon>Actinomycetota</taxon>
        <taxon>Actinomycetes</taxon>
        <taxon>Kitasatosporales</taxon>
        <taxon>Streptomycetaceae</taxon>
        <taxon>Streptomyces</taxon>
    </lineage>
</organism>
<keyword evidence="1" id="KW-1133">Transmembrane helix</keyword>
<accession>A0A918MDC3</accession>
<evidence type="ECO:0000313" key="3">
    <source>
        <dbReference type="Proteomes" id="UP000618795"/>
    </source>
</evidence>
<feature type="transmembrane region" description="Helical" evidence="1">
    <location>
        <begin position="23"/>
        <end position="43"/>
    </location>
</feature>
<keyword evidence="1" id="KW-0812">Transmembrane</keyword>
<comment type="caution">
    <text evidence="2">The sequence shown here is derived from an EMBL/GenBank/DDBJ whole genome shotgun (WGS) entry which is preliminary data.</text>
</comment>
<gene>
    <name evidence="2" type="ORF">GCM10010260_60530</name>
</gene>
<dbReference type="Proteomes" id="UP000618795">
    <property type="component" value="Unassembled WGS sequence"/>
</dbReference>